<comment type="caution">
    <text evidence="2">The sequence shown here is derived from an EMBL/GenBank/DDBJ whole genome shotgun (WGS) entry which is preliminary data.</text>
</comment>
<dbReference type="Pfam" id="PF00536">
    <property type="entry name" value="SAM_1"/>
    <property type="match status" value="1"/>
</dbReference>
<dbReference type="PROSITE" id="PS50105">
    <property type="entry name" value="SAM_DOMAIN"/>
    <property type="match status" value="1"/>
</dbReference>
<organism evidence="2 3">
    <name type="scientific">Adineta ricciae</name>
    <name type="common">Rotifer</name>
    <dbReference type="NCBI Taxonomy" id="249248"/>
    <lineage>
        <taxon>Eukaryota</taxon>
        <taxon>Metazoa</taxon>
        <taxon>Spiralia</taxon>
        <taxon>Gnathifera</taxon>
        <taxon>Rotifera</taxon>
        <taxon>Eurotatoria</taxon>
        <taxon>Bdelloidea</taxon>
        <taxon>Adinetida</taxon>
        <taxon>Adinetidae</taxon>
        <taxon>Adineta</taxon>
    </lineage>
</organism>
<dbReference type="AlphaFoldDB" id="A0A816B110"/>
<sequence length="283" mass="31753">MTSVSKWLDTFTCSKYADRFEQLGYSTLQSVCQLTSAQLQNLGVCPADIYTIMENVLLLKQSVNSLNSPRYLDLTSEPPPTSSFSTAAHLPFENSFSQQPPADMIYRGSAYNLHPPHFYPPNQRVMTYPPWNNHQPMPQFPHPQIPANQSIIPMNESHPHPLQSLERLVHLPESQVIDPKSIVNETVEPLSPFSDTLPATSIVSNLFANEQSIVEQNSNGFKRSSSENDRVDANKRFRTDLNTDDSVVNNHPVVTSLLTRTVNSSISRTPLPSITLLQQKHSN</sequence>
<proteinExistence type="predicted"/>
<gene>
    <name evidence="2" type="ORF">XAT740_LOCUS47798</name>
</gene>
<reference evidence="2" key="1">
    <citation type="submission" date="2021-02" db="EMBL/GenBank/DDBJ databases">
        <authorList>
            <person name="Nowell W R."/>
        </authorList>
    </citation>
    <scope>NUCLEOTIDE SEQUENCE</scope>
</reference>
<dbReference type="Gene3D" id="1.10.150.50">
    <property type="entry name" value="Transcription Factor, Ets-1"/>
    <property type="match status" value="1"/>
</dbReference>
<keyword evidence="3" id="KW-1185">Reference proteome</keyword>
<dbReference type="InterPro" id="IPR013761">
    <property type="entry name" value="SAM/pointed_sf"/>
</dbReference>
<protein>
    <recommendedName>
        <fullName evidence="1">SAM domain-containing protein</fullName>
    </recommendedName>
</protein>
<evidence type="ECO:0000313" key="2">
    <source>
        <dbReference type="EMBL" id="CAF1601760.1"/>
    </source>
</evidence>
<feature type="domain" description="SAM" evidence="1">
    <location>
        <begin position="1"/>
        <end position="44"/>
    </location>
</feature>
<name>A0A816B110_ADIRI</name>
<evidence type="ECO:0000259" key="1">
    <source>
        <dbReference type="PROSITE" id="PS50105"/>
    </source>
</evidence>
<accession>A0A816B110</accession>
<dbReference type="InterPro" id="IPR001660">
    <property type="entry name" value="SAM"/>
</dbReference>
<dbReference type="Proteomes" id="UP000663828">
    <property type="component" value="Unassembled WGS sequence"/>
</dbReference>
<dbReference type="SUPFAM" id="SSF47769">
    <property type="entry name" value="SAM/Pointed domain"/>
    <property type="match status" value="1"/>
</dbReference>
<evidence type="ECO:0000313" key="3">
    <source>
        <dbReference type="Proteomes" id="UP000663828"/>
    </source>
</evidence>
<dbReference type="EMBL" id="CAJNOR010006709">
    <property type="protein sequence ID" value="CAF1601760.1"/>
    <property type="molecule type" value="Genomic_DNA"/>
</dbReference>